<evidence type="ECO:0000256" key="3">
    <source>
        <dbReference type="ARBA" id="ARBA00022729"/>
    </source>
</evidence>
<proteinExistence type="predicted"/>
<dbReference type="GO" id="GO:0016020">
    <property type="term" value="C:membrane"/>
    <property type="evidence" value="ECO:0007669"/>
    <property type="project" value="UniProtKB-SubCell"/>
</dbReference>
<evidence type="ECO:0000256" key="7">
    <source>
        <dbReference type="ARBA" id="ARBA00023180"/>
    </source>
</evidence>
<evidence type="ECO:0000256" key="5">
    <source>
        <dbReference type="ARBA" id="ARBA00023136"/>
    </source>
</evidence>
<reference evidence="9 10" key="1">
    <citation type="journal article" date="2016" name="G3 (Bethesda)">
        <title>First Draft Assembly and Annotation of the Genome of a California Endemic Oak Quercus lobata Nee (Fagaceae).</title>
        <authorList>
            <person name="Sork V.L."/>
            <person name="Fitz-Gibbon S.T."/>
            <person name="Puiu D."/>
            <person name="Crepeau M."/>
            <person name="Gugger P.F."/>
            <person name="Sherman R."/>
            <person name="Stevens K."/>
            <person name="Langley C.H."/>
            <person name="Pellegrini M."/>
            <person name="Salzberg S.L."/>
        </authorList>
    </citation>
    <scope>NUCLEOTIDE SEQUENCE [LARGE SCALE GENOMIC DNA]</scope>
    <source>
        <strain evidence="9 10">cv. SW786</strain>
    </source>
</reference>
<name>A0A7N2LTP2_QUELO</name>
<dbReference type="PROSITE" id="PS51450">
    <property type="entry name" value="LRR"/>
    <property type="match status" value="1"/>
</dbReference>
<dbReference type="Pfam" id="PF00560">
    <property type="entry name" value="LRR_1"/>
    <property type="match status" value="2"/>
</dbReference>
<dbReference type="AlphaFoldDB" id="A0A7N2LTP2"/>
<comment type="subcellular location">
    <subcellularLocation>
        <location evidence="1">Membrane</location>
        <topology evidence="1">Single-pass type I membrane protein</topology>
    </subcellularLocation>
</comment>
<dbReference type="PANTHER" id="PTHR48063:SF98">
    <property type="entry name" value="LRR RECEPTOR-LIKE SERINE_THREONINE-PROTEIN KINASE FLS2"/>
    <property type="match status" value="1"/>
</dbReference>
<evidence type="ECO:0000256" key="4">
    <source>
        <dbReference type="ARBA" id="ARBA00022989"/>
    </source>
</evidence>
<evidence type="ECO:0000313" key="10">
    <source>
        <dbReference type="Proteomes" id="UP000594261"/>
    </source>
</evidence>
<evidence type="ECO:0000256" key="8">
    <source>
        <dbReference type="SAM" id="Phobius"/>
    </source>
</evidence>
<dbReference type="InterPro" id="IPR032675">
    <property type="entry name" value="LRR_dom_sf"/>
</dbReference>
<keyword evidence="10" id="KW-1185">Reference proteome</keyword>
<sequence>MIPDAFSKIKSLAHLYLNDNEFDGGIPKSFGNFLDLSKNQLSSRIPFSLSHIDRLSVLDLSNNNLSGKIPTSPQLDTFNASSYEGNPNLCGAPLPKKCSGEGIAQNPTMNRRREHTGMQDKKEGFISLGFYVSLALGFIAGEVAATRFQPKLLDKSLRVDLGVANWEFVCNKSE</sequence>
<keyword evidence="2 8" id="KW-0812">Transmembrane</keyword>
<evidence type="ECO:0000256" key="2">
    <source>
        <dbReference type="ARBA" id="ARBA00022692"/>
    </source>
</evidence>
<feature type="transmembrane region" description="Helical" evidence="8">
    <location>
        <begin position="128"/>
        <end position="148"/>
    </location>
</feature>
<dbReference type="Gramene" id="QL05p088845:mrna">
    <property type="protein sequence ID" value="QL05p088845:mrna"/>
    <property type="gene ID" value="QL05p088845"/>
</dbReference>
<dbReference type="InterPro" id="IPR001611">
    <property type="entry name" value="Leu-rich_rpt"/>
</dbReference>
<dbReference type="PANTHER" id="PTHR48063">
    <property type="entry name" value="LRR RECEPTOR-LIKE KINASE"/>
    <property type="match status" value="1"/>
</dbReference>
<keyword evidence="4 8" id="KW-1133">Transmembrane helix</keyword>
<keyword evidence="3" id="KW-0732">Signal</keyword>
<protein>
    <submittedName>
        <fullName evidence="9">Uncharacterized protein</fullName>
    </submittedName>
</protein>
<evidence type="ECO:0000313" key="9">
    <source>
        <dbReference type="EnsemblPlants" id="QL05p088845:mrna"/>
    </source>
</evidence>
<keyword evidence="5 8" id="KW-0472">Membrane</keyword>
<accession>A0A7N2LTP2</accession>
<dbReference type="EnsemblPlants" id="QL05p088845:mrna">
    <property type="protein sequence ID" value="QL05p088845:mrna"/>
    <property type="gene ID" value="QL05p088845"/>
</dbReference>
<dbReference type="InParanoid" id="A0A7N2LTP2"/>
<keyword evidence="6" id="KW-0675">Receptor</keyword>
<dbReference type="Gene3D" id="3.80.10.10">
    <property type="entry name" value="Ribonuclease Inhibitor"/>
    <property type="match status" value="1"/>
</dbReference>
<organism evidence="9 10">
    <name type="scientific">Quercus lobata</name>
    <name type="common">Valley oak</name>
    <dbReference type="NCBI Taxonomy" id="97700"/>
    <lineage>
        <taxon>Eukaryota</taxon>
        <taxon>Viridiplantae</taxon>
        <taxon>Streptophyta</taxon>
        <taxon>Embryophyta</taxon>
        <taxon>Tracheophyta</taxon>
        <taxon>Spermatophyta</taxon>
        <taxon>Magnoliopsida</taxon>
        <taxon>eudicotyledons</taxon>
        <taxon>Gunneridae</taxon>
        <taxon>Pentapetalae</taxon>
        <taxon>rosids</taxon>
        <taxon>fabids</taxon>
        <taxon>Fagales</taxon>
        <taxon>Fagaceae</taxon>
        <taxon>Quercus</taxon>
    </lineage>
</organism>
<dbReference type="Proteomes" id="UP000594261">
    <property type="component" value="Chromosome 5"/>
</dbReference>
<dbReference type="SUPFAM" id="SSF52058">
    <property type="entry name" value="L domain-like"/>
    <property type="match status" value="1"/>
</dbReference>
<keyword evidence="7" id="KW-0325">Glycoprotein</keyword>
<dbReference type="EMBL" id="LRBV02000005">
    <property type="status" value="NOT_ANNOTATED_CDS"/>
    <property type="molecule type" value="Genomic_DNA"/>
</dbReference>
<dbReference type="OMA" id="CANCKCF"/>
<evidence type="ECO:0000256" key="1">
    <source>
        <dbReference type="ARBA" id="ARBA00004479"/>
    </source>
</evidence>
<dbReference type="InterPro" id="IPR046956">
    <property type="entry name" value="RLP23-like"/>
</dbReference>
<reference evidence="9" key="2">
    <citation type="submission" date="2021-01" db="UniProtKB">
        <authorList>
            <consortium name="EnsemblPlants"/>
        </authorList>
    </citation>
    <scope>IDENTIFICATION</scope>
</reference>
<evidence type="ECO:0000256" key="6">
    <source>
        <dbReference type="ARBA" id="ARBA00023170"/>
    </source>
</evidence>